<dbReference type="PROSITE" id="PS51471">
    <property type="entry name" value="FE2OG_OXY"/>
    <property type="match status" value="1"/>
</dbReference>
<dbReference type="EC" id="1.14.11.2" evidence="4"/>
<feature type="signal peptide" evidence="15">
    <location>
        <begin position="1"/>
        <end position="22"/>
    </location>
</feature>
<dbReference type="PANTHER" id="PTHR10869">
    <property type="entry name" value="PROLYL 4-HYDROXYLASE ALPHA SUBUNIT"/>
    <property type="match status" value="1"/>
</dbReference>
<dbReference type="GO" id="GO:0004656">
    <property type="term" value="F:procollagen-proline 4-dioxygenase activity"/>
    <property type="evidence" value="ECO:0007669"/>
    <property type="project" value="UniProtKB-EC"/>
</dbReference>
<dbReference type="GO" id="GO:0031418">
    <property type="term" value="F:L-ascorbic acid binding"/>
    <property type="evidence" value="ECO:0007669"/>
    <property type="project" value="InterPro"/>
</dbReference>
<organism evidence="18 19">
    <name type="scientific">Chlorella ohadii</name>
    <dbReference type="NCBI Taxonomy" id="2649997"/>
    <lineage>
        <taxon>Eukaryota</taxon>
        <taxon>Viridiplantae</taxon>
        <taxon>Chlorophyta</taxon>
        <taxon>core chlorophytes</taxon>
        <taxon>Trebouxiophyceae</taxon>
        <taxon>Chlorellales</taxon>
        <taxon>Chlorellaceae</taxon>
        <taxon>Chlorella clade</taxon>
        <taxon>Chlorella</taxon>
    </lineage>
</organism>
<keyword evidence="12" id="KW-0472">Membrane</keyword>
<comment type="similarity">
    <text evidence="3">Belongs to the P4HA family.</text>
</comment>
<accession>A0AAD5DQ71</accession>
<reference evidence="18" key="1">
    <citation type="submission" date="2020-11" db="EMBL/GenBank/DDBJ databases">
        <title>Chlorella ohadii genome sequencing and assembly.</title>
        <authorList>
            <person name="Murik O."/>
            <person name="Treves H."/>
            <person name="Kedem I."/>
            <person name="Shotland Y."/>
            <person name="Kaplan A."/>
        </authorList>
    </citation>
    <scope>NUCLEOTIDE SEQUENCE</scope>
    <source>
        <strain evidence="18">1</strain>
    </source>
</reference>
<keyword evidence="6" id="KW-0479">Metal-binding</keyword>
<dbReference type="PANTHER" id="PTHR10869:SF238">
    <property type="entry name" value="PROLYL 4-HYDROXYLASE 6-RELATED"/>
    <property type="match status" value="1"/>
</dbReference>
<dbReference type="Gene3D" id="2.60.120.620">
    <property type="entry name" value="q2cbj1_9rhob like domain"/>
    <property type="match status" value="1"/>
</dbReference>
<dbReference type="Pfam" id="PF13640">
    <property type="entry name" value="2OG-FeII_Oxy_3"/>
    <property type="match status" value="1"/>
</dbReference>
<comment type="subcellular location">
    <subcellularLocation>
        <location evidence="2">Endoplasmic reticulum membrane</location>
        <topology evidence="2">Single-pass type II membrane protein</topology>
    </subcellularLocation>
</comment>
<evidence type="ECO:0000313" key="19">
    <source>
        <dbReference type="Proteomes" id="UP001205105"/>
    </source>
</evidence>
<evidence type="ECO:0000256" key="10">
    <source>
        <dbReference type="ARBA" id="ARBA00023002"/>
    </source>
</evidence>
<protein>
    <recommendedName>
        <fullName evidence="4">procollagen-proline 4-dioxygenase</fullName>
        <ecNumber evidence="4">1.14.11.2</ecNumber>
    </recommendedName>
</protein>
<dbReference type="AlphaFoldDB" id="A0AAD5DQ71"/>
<evidence type="ECO:0000256" key="1">
    <source>
        <dbReference type="ARBA" id="ARBA00001961"/>
    </source>
</evidence>
<evidence type="ECO:0000256" key="5">
    <source>
        <dbReference type="ARBA" id="ARBA00022692"/>
    </source>
</evidence>
<dbReference type="FunFam" id="2.60.120.620:FF:000002">
    <property type="entry name" value="Prolyl 4-hydroxylase 4"/>
    <property type="match status" value="1"/>
</dbReference>
<evidence type="ECO:0000256" key="2">
    <source>
        <dbReference type="ARBA" id="ARBA00004648"/>
    </source>
</evidence>
<evidence type="ECO:0000259" key="16">
    <source>
        <dbReference type="PROSITE" id="PS51471"/>
    </source>
</evidence>
<feature type="domain" description="ShKT" evidence="17">
    <location>
        <begin position="296"/>
        <end position="336"/>
    </location>
</feature>
<dbReference type="EMBL" id="JADXDR010000060">
    <property type="protein sequence ID" value="KAI7841722.1"/>
    <property type="molecule type" value="Genomic_DNA"/>
</dbReference>
<keyword evidence="8" id="KW-0735">Signal-anchor</keyword>
<evidence type="ECO:0000256" key="8">
    <source>
        <dbReference type="ARBA" id="ARBA00022968"/>
    </source>
</evidence>
<dbReference type="InterPro" id="IPR045054">
    <property type="entry name" value="P4HA-like"/>
</dbReference>
<dbReference type="GO" id="GO:0005789">
    <property type="term" value="C:endoplasmic reticulum membrane"/>
    <property type="evidence" value="ECO:0007669"/>
    <property type="project" value="UniProtKB-SubCell"/>
</dbReference>
<keyword evidence="5" id="KW-0812">Transmembrane</keyword>
<dbReference type="InterPro" id="IPR044862">
    <property type="entry name" value="Pro_4_hyd_alph_FE2OG_OXY"/>
</dbReference>
<evidence type="ECO:0000256" key="12">
    <source>
        <dbReference type="ARBA" id="ARBA00023136"/>
    </source>
</evidence>
<evidence type="ECO:0000256" key="11">
    <source>
        <dbReference type="ARBA" id="ARBA00023004"/>
    </source>
</evidence>
<evidence type="ECO:0000256" key="4">
    <source>
        <dbReference type="ARBA" id="ARBA00012269"/>
    </source>
</evidence>
<keyword evidence="13" id="KW-0325">Glycoprotein</keyword>
<evidence type="ECO:0000256" key="3">
    <source>
        <dbReference type="ARBA" id="ARBA00006511"/>
    </source>
</evidence>
<evidence type="ECO:0000256" key="6">
    <source>
        <dbReference type="ARBA" id="ARBA00022723"/>
    </source>
</evidence>
<name>A0AAD5DQ71_9CHLO</name>
<sequence>MAPPFVCRLAVLLAALAACARADSEAYPSASAAGMAATADCSLQPECDPARSPRITVLHEEARIFLYSRMLNDSECDHIIKLAEPHLMRSGVVDTSTGKEAVDNVRTSKGMFLARGQDPIIASIEQRIAKWTLMPVGNGEGLQVLRYEKGQEYEGHYDYFFHKEGVANGGNRYLTVLTYLNDVEEGGETTFPNIPAPGGDNGPEFSDCARKVLAVKPRKGDAVLFHSIKPTGELERLSLHSACPVIKGVKWSAPKSVIFVFALEQWVHVGHFAEGPDEVPVAIEQKTQVDVNYPDCKDLDASCDPWANNGECENNVEYMIGTKERPGHCIKSCGKCADFYEYKGDRSEL</sequence>
<evidence type="ECO:0000256" key="13">
    <source>
        <dbReference type="ARBA" id="ARBA00023180"/>
    </source>
</evidence>
<keyword evidence="11" id="KW-0408">Iron</keyword>
<keyword evidence="7" id="KW-0223">Dioxygenase</keyword>
<dbReference type="PROSITE" id="PS51670">
    <property type="entry name" value="SHKT"/>
    <property type="match status" value="1"/>
</dbReference>
<feature type="domain" description="Fe2OG dioxygenase" evidence="16">
    <location>
        <begin position="138"/>
        <end position="262"/>
    </location>
</feature>
<keyword evidence="9" id="KW-1133">Transmembrane helix</keyword>
<evidence type="ECO:0000259" key="17">
    <source>
        <dbReference type="PROSITE" id="PS51670"/>
    </source>
</evidence>
<gene>
    <name evidence="18" type="ORF">COHA_004588</name>
</gene>
<keyword evidence="10" id="KW-0560">Oxidoreductase</keyword>
<evidence type="ECO:0000256" key="15">
    <source>
        <dbReference type="SAM" id="SignalP"/>
    </source>
</evidence>
<evidence type="ECO:0000313" key="18">
    <source>
        <dbReference type="EMBL" id="KAI7841722.1"/>
    </source>
</evidence>
<keyword evidence="15" id="KW-0732">Signal</keyword>
<comment type="catalytic activity">
    <reaction evidence="14">
        <text>L-prolyl-[collagen] + 2-oxoglutarate + O2 = trans-4-hydroxy-L-prolyl-[collagen] + succinate + CO2</text>
        <dbReference type="Rhea" id="RHEA:18945"/>
        <dbReference type="Rhea" id="RHEA-COMP:11676"/>
        <dbReference type="Rhea" id="RHEA-COMP:11680"/>
        <dbReference type="ChEBI" id="CHEBI:15379"/>
        <dbReference type="ChEBI" id="CHEBI:16526"/>
        <dbReference type="ChEBI" id="CHEBI:16810"/>
        <dbReference type="ChEBI" id="CHEBI:30031"/>
        <dbReference type="ChEBI" id="CHEBI:50342"/>
        <dbReference type="ChEBI" id="CHEBI:61965"/>
        <dbReference type="EC" id="1.14.11.2"/>
    </reaction>
</comment>
<keyword evidence="19" id="KW-1185">Reference proteome</keyword>
<dbReference type="InterPro" id="IPR006620">
    <property type="entry name" value="Pro_4_hyd_alph"/>
</dbReference>
<dbReference type="GO" id="GO:0005506">
    <property type="term" value="F:iron ion binding"/>
    <property type="evidence" value="ECO:0007669"/>
    <property type="project" value="InterPro"/>
</dbReference>
<dbReference type="Proteomes" id="UP001205105">
    <property type="component" value="Unassembled WGS sequence"/>
</dbReference>
<dbReference type="SMART" id="SM00254">
    <property type="entry name" value="ShKT"/>
    <property type="match status" value="1"/>
</dbReference>
<evidence type="ECO:0000256" key="7">
    <source>
        <dbReference type="ARBA" id="ARBA00022964"/>
    </source>
</evidence>
<dbReference type="SMART" id="SM00702">
    <property type="entry name" value="P4Hc"/>
    <property type="match status" value="1"/>
</dbReference>
<comment type="caution">
    <text evidence="18">The sequence shown here is derived from an EMBL/GenBank/DDBJ whole genome shotgun (WGS) entry which is preliminary data.</text>
</comment>
<feature type="chain" id="PRO_5042052432" description="procollagen-proline 4-dioxygenase" evidence="15">
    <location>
        <begin position="23"/>
        <end position="349"/>
    </location>
</feature>
<dbReference type="InterPro" id="IPR003582">
    <property type="entry name" value="ShKT_dom"/>
</dbReference>
<evidence type="ECO:0000256" key="9">
    <source>
        <dbReference type="ARBA" id="ARBA00022989"/>
    </source>
</evidence>
<dbReference type="InterPro" id="IPR005123">
    <property type="entry name" value="Oxoglu/Fe-dep_dioxygenase_dom"/>
</dbReference>
<proteinExistence type="inferred from homology"/>
<comment type="cofactor">
    <cofactor evidence="1">
        <name>L-ascorbate</name>
        <dbReference type="ChEBI" id="CHEBI:38290"/>
    </cofactor>
</comment>
<evidence type="ECO:0000256" key="14">
    <source>
        <dbReference type="ARBA" id="ARBA00049169"/>
    </source>
</evidence>